<sequence length="68" mass="8244">MNPIENLWDELKRQVRAHTPLPKNREELWEILQEEWFNIEVDKYQNLVSSMPRKVATVIASKEYPTKY</sequence>
<protein>
    <recommendedName>
        <fullName evidence="3">Tc1-like transposase DDE domain-containing protein</fullName>
    </recommendedName>
</protein>
<dbReference type="Gene3D" id="3.30.420.10">
    <property type="entry name" value="Ribonuclease H-like superfamily/Ribonuclease H"/>
    <property type="match status" value="1"/>
</dbReference>
<dbReference type="STRING" id="94130.A0A2Z6QX43"/>
<evidence type="ECO:0008006" key="3">
    <source>
        <dbReference type="Google" id="ProtNLM"/>
    </source>
</evidence>
<dbReference type="GO" id="GO:0003676">
    <property type="term" value="F:nucleic acid binding"/>
    <property type="evidence" value="ECO:0007669"/>
    <property type="project" value="InterPro"/>
</dbReference>
<proteinExistence type="predicted"/>
<dbReference type="Proteomes" id="UP000247702">
    <property type="component" value="Unassembled WGS sequence"/>
</dbReference>
<accession>A0A2Z6QX43</accession>
<evidence type="ECO:0000313" key="2">
    <source>
        <dbReference type="Proteomes" id="UP000247702"/>
    </source>
</evidence>
<dbReference type="InterPro" id="IPR036397">
    <property type="entry name" value="RNaseH_sf"/>
</dbReference>
<dbReference type="EMBL" id="BEXD01000742">
    <property type="protein sequence ID" value="GBB89824.1"/>
    <property type="molecule type" value="Genomic_DNA"/>
</dbReference>
<organism evidence="1 2">
    <name type="scientific">Rhizophagus clarus</name>
    <dbReference type="NCBI Taxonomy" id="94130"/>
    <lineage>
        <taxon>Eukaryota</taxon>
        <taxon>Fungi</taxon>
        <taxon>Fungi incertae sedis</taxon>
        <taxon>Mucoromycota</taxon>
        <taxon>Glomeromycotina</taxon>
        <taxon>Glomeromycetes</taxon>
        <taxon>Glomerales</taxon>
        <taxon>Glomeraceae</taxon>
        <taxon>Rhizophagus</taxon>
    </lineage>
</organism>
<gene>
    <name evidence="1" type="ORF">RclHR1_16660001</name>
</gene>
<dbReference type="AlphaFoldDB" id="A0A2Z6QX43"/>
<comment type="caution">
    <text evidence="1">The sequence shown here is derived from an EMBL/GenBank/DDBJ whole genome shotgun (WGS) entry which is preliminary data.</text>
</comment>
<reference evidence="1 2" key="1">
    <citation type="submission" date="2017-11" db="EMBL/GenBank/DDBJ databases">
        <title>The genome of Rhizophagus clarus HR1 reveals common genetic basis of auxotrophy among arbuscular mycorrhizal fungi.</title>
        <authorList>
            <person name="Kobayashi Y."/>
        </authorList>
    </citation>
    <scope>NUCLEOTIDE SEQUENCE [LARGE SCALE GENOMIC DNA]</scope>
    <source>
        <strain evidence="1 2">HR1</strain>
    </source>
</reference>
<evidence type="ECO:0000313" key="1">
    <source>
        <dbReference type="EMBL" id="GBB89824.1"/>
    </source>
</evidence>
<keyword evidence="2" id="KW-1185">Reference proteome</keyword>
<name>A0A2Z6QX43_9GLOM</name>